<organism evidence="1 2">
    <name type="scientific">Hyalomma asiaticum</name>
    <name type="common">Tick</name>
    <dbReference type="NCBI Taxonomy" id="266040"/>
    <lineage>
        <taxon>Eukaryota</taxon>
        <taxon>Metazoa</taxon>
        <taxon>Ecdysozoa</taxon>
        <taxon>Arthropoda</taxon>
        <taxon>Chelicerata</taxon>
        <taxon>Arachnida</taxon>
        <taxon>Acari</taxon>
        <taxon>Parasitiformes</taxon>
        <taxon>Ixodida</taxon>
        <taxon>Ixodoidea</taxon>
        <taxon>Ixodidae</taxon>
        <taxon>Hyalomminae</taxon>
        <taxon>Hyalomma</taxon>
    </lineage>
</organism>
<name>A0ACB7RMZ1_HYAAI</name>
<reference evidence="1" key="1">
    <citation type="submission" date="2020-05" db="EMBL/GenBank/DDBJ databases">
        <title>Large-scale comparative analyses of tick genomes elucidate their genetic diversity and vector capacities.</title>
        <authorList>
            <person name="Jia N."/>
            <person name="Wang J."/>
            <person name="Shi W."/>
            <person name="Du L."/>
            <person name="Sun Y."/>
            <person name="Zhan W."/>
            <person name="Jiang J."/>
            <person name="Wang Q."/>
            <person name="Zhang B."/>
            <person name="Ji P."/>
            <person name="Sakyi L.B."/>
            <person name="Cui X."/>
            <person name="Yuan T."/>
            <person name="Jiang B."/>
            <person name="Yang W."/>
            <person name="Lam T.T.-Y."/>
            <person name="Chang Q."/>
            <person name="Ding S."/>
            <person name="Wang X."/>
            <person name="Zhu J."/>
            <person name="Ruan X."/>
            <person name="Zhao L."/>
            <person name="Wei J."/>
            <person name="Que T."/>
            <person name="Du C."/>
            <person name="Cheng J."/>
            <person name="Dai P."/>
            <person name="Han X."/>
            <person name="Huang E."/>
            <person name="Gao Y."/>
            <person name="Liu J."/>
            <person name="Shao H."/>
            <person name="Ye R."/>
            <person name="Li L."/>
            <person name="Wei W."/>
            <person name="Wang X."/>
            <person name="Wang C."/>
            <person name="Yang T."/>
            <person name="Huo Q."/>
            <person name="Li W."/>
            <person name="Guo W."/>
            <person name="Chen H."/>
            <person name="Zhou L."/>
            <person name="Ni X."/>
            <person name="Tian J."/>
            <person name="Zhou Y."/>
            <person name="Sheng Y."/>
            <person name="Liu T."/>
            <person name="Pan Y."/>
            <person name="Xia L."/>
            <person name="Li J."/>
            <person name="Zhao F."/>
            <person name="Cao W."/>
        </authorList>
    </citation>
    <scope>NUCLEOTIDE SEQUENCE</scope>
    <source>
        <strain evidence="1">Hyas-2018</strain>
    </source>
</reference>
<keyword evidence="2" id="KW-1185">Reference proteome</keyword>
<accession>A0ACB7RMZ1</accession>
<sequence>MWFPVGLALFACGLGLVVGDTPANCTYDETRGWWTFTEGPRVGDRSIRCDNWTPGKDANKLRVFLEFPNMATDELGNRGTWTLIYNQGFEVVINFRSVTYLVDRNSPCRCSHCESNSNCLTRLRNSQLATP</sequence>
<evidence type="ECO:0000313" key="2">
    <source>
        <dbReference type="Proteomes" id="UP000821845"/>
    </source>
</evidence>
<dbReference type="EMBL" id="CM023488">
    <property type="protein sequence ID" value="KAH6923828.1"/>
    <property type="molecule type" value="Genomic_DNA"/>
</dbReference>
<comment type="caution">
    <text evidence="1">The sequence shown here is derived from an EMBL/GenBank/DDBJ whole genome shotgun (WGS) entry which is preliminary data.</text>
</comment>
<evidence type="ECO:0000313" key="1">
    <source>
        <dbReference type="EMBL" id="KAH6923828.1"/>
    </source>
</evidence>
<protein>
    <submittedName>
        <fullName evidence="1">Uncharacterized protein</fullName>
    </submittedName>
</protein>
<gene>
    <name evidence="1" type="ORF">HPB50_007774</name>
</gene>
<dbReference type="Proteomes" id="UP000821845">
    <property type="component" value="Chromosome 8"/>
</dbReference>
<proteinExistence type="predicted"/>